<comment type="similarity">
    <text evidence="2 10">Belongs to the peptidase M14 family.</text>
</comment>
<dbReference type="PRINTS" id="PR00765">
    <property type="entry name" value="CRBOXYPTASEA"/>
</dbReference>
<dbReference type="GO" id="GO:0008270">
    <property type="term" value="F:zinc ion binding"/>
    <property type="evidence" value="ECO:0007669"/>
    <property type="project" value="InterPro"/>
</dbReference>
<evidence type="ECO:0000256" key="9">
    <source>
        <dbReference type="ARBA" id="ARBA00023049"/>
    </source>
</evidence>
<feature type="active site" description="Proton donor/acceptor" evidence="10">
    <location>
        <position position="356"/>
    </location>
</feature>
<dbReference type="SUPFAM" id="SSF53187">
    <property type="entry name" value="Zn-dependent exopeptidases"/>
    <property type="match status" value="1"/>
</dbReference>
<keyword evidence="9" id="KW-0482">Metalloprotease</keyword>
<organism evidence="12">
    <name type="scientific">Lygus hesperus</name>
    <name type="common">Western plant bug</name>
    <dbReference type="NCBI Taxonomy" id="30085"/>
    <lineage>
        <taxon>Eukaryota</taxon>
        <taxon>Metazoa</taxon>
        <taxon>Ecdysozoa</taxon>
        <taxon>Arthropoda</taxon>
        <taxon>Hexapoda</taxon>
        <taxon>Insecta</taxon>
        <taxon>Pterygota</taxon>
        <taxon>Neoptera</taxon>
        <taxon>Paraneoptera</taxon>
        <taxon>Hemiptera</taxon>
        <taxon>Heteroptera</taxon>
        <taxon>Panheteroptera</taxon>
        <taxon>Cimicomorpha</taxon>
        <taxon>Miridae</taxon>
        <taxon>Mirini</taxon>
        <taxon>Lygus</taxon>
    </lineage>
</organism>
<accession>A0A0A9W5Z1</accession>
<sequence>MALWVVRTPRTFRTVVLPPSWSYVARVPMLSSRVIVISAPRLCGYWKRSISEAVLPLHKEETYNYQQEYQPTYHLNDAYNPFFKETPQYKEEEKLQYSSFEQINHYLLDVERLYNGTVKSFEIGHSVEGRPIRGIRISKNPGVRKPALLLDAGIHAREWVGPVVAQYAIQQLLANASNANLTDGLDWYILPMLNPDGYVFSMEHPPARLWRKNKAQTFVNYCGGVDLNRNFDYVWGGPGSSDDPCSTNYRGPYPFSEPEAVAFGRFVLSIAQDLRMYLTLHSAAQAILYPWGYTNLVPPDWQDLDALAKKAEAAMSLVNGTRYHVGPTTKLVGLGAGGSDDWAKGAVGIKYVYTLELPGLFYPEKGFHPPTEALPIIAREAFEGIRVFAEHARNRRP</sequence>
<reference evidence="12" key="2">
    <citation type="submission" date="2014-07" db="EMBL/GenBank/DDBJ databases">
        <authorList>
            <person name="Hull J."/>
        </authorList>
    </citation>
    <scope>NUCLEOTIDE SEQUENCE</scope>
</reference>
<keyword evidence="3 12" id="KW-0121">Carboxypeptidase</keyword>
<evidence type="ECO:0000256" key="4">
    <source>
        <dbReference type="ARBA" id="ARBA00022670"/>
    </source>
</evidence>
<comment type="cofactor">
    <cofactor evidence="1">
        <name>Zn(2+)</name>
        <dbReference type="ChEBI" id="CHEBI:29105"/>
    </cofactor>
</comment>
<evidence type="ECO:0000256" key="2">
    <source>
        <dbReference type="ARBA" id="ARBA00005988"/>
    </source>
</evidence>
<dbReference type="PROSITE" id="PS52035">
    <property type="entry name" value="PEPTIDASE_M14"/>
    <property type="match status" value="1"/>
</dbReference>
<evidence type="ECO:0000259" key="11">
    <source>
        <dbReference type="PROSITE" id="PS52035"/>
    </source>
</evidence>
<dbReference type="PANTHER" id="PTHR11705:SF89">
    <property type="entry name" value="PEPTIDASE M14 CARBOXYPEPTIDASE A DOMAIN-CONTAINING PROTEIN"/>
    <property type="match status" value="1"/>
</dbReference>
<feature type="domain" description="Peptidase M14" evidence="11">
    <location>
        <begin position="96"/>
        <end position="392"/>
    </location>
</feature>
<dbReference type="Gene3D" id="3.40.630.10">
    <property type="entry name" value="Zn peptidases"/>
    <property type="match status" value="1"/>
</dbReference>
<keyword evidence="8" id="KW-0862">Zinc</keyword>
<reference evidence="12" key="1">
    <citation type="journal article" date="2014" name="PLoS ONE">
        <title>Transcriptome-Based Identification of ABC Transporters in the Western Tarnished Plant Bug Lygus hesperus.</title>
        <authorList>
            <person name="Hull J.J."/>
            <person name="Chaney K."/>
            <person name="Geib S.M."/>
            <person name="Fabrick J.A."/>
            <person name="Brent C.S."/>
            <person name="Walsh D."/>
            <person name="Lavine L.C."/>
        </authorList>
    </citation>
    <scope>NUCLEOTIDE SEQUENCE</scope>
</reference>
<dbReference type="GO" id="GO:0006508">
    <property type="term" value="P:proteolysis"/>
    <property type="evidence" value="ECO:0007669"/>
    <property type="project" value="UniProtKB-KW"/>
</dbReference>
<evidence type="ECO:0000256" key="8">
    <source>
        <dbReference type="ARBA" id="ARBA00022833"/>
    </source>
</evidence>
<keyword evidence="7" id="KW-0378">Hydrolase</keyword>
<name>A0A0A9W5Z1_LYGHE</name>
<evidence type="ECO:0000256" key="1">
    <source>
        <dbReference type="ARBA" id="ARBA00001947"/>
    </source>
</evidence>
<evidence type="ECO:0000256" key="5">
    <source>
        <dbReference type="ARBA" id="ARBA00022723"/>
    </source>
</evidence>
<dbReference type="InterPro" id="IPR000834">
    <property type="entry name" value="Peptidase_M14"/>
</dbReference>
<gene>
    <name evidence="12" type="primary">CBPB_10</name>
    <name evidence="12" type="ORF">CM83_64112</name>
</gene>
<dbReference type="FunFam" id="3.40.630.10:FF:000084">
    <property type="entry name" value="Carboxypeptidase B2"/>
    <property type="match status" value="1"/>
</dbReference>
<dbReference type="InterPro" id="IPR057246">
    <property type="entry name" value="CARBOXYPEPT_ZN_1"/>
</dbReference>
<dbReference type="GO" id="GO:0005615">
    <property type="term" value="C:extracellular space"/>
    <property type="evidence" value="ECO:0007669"/>
    <property type="project" value="TreeGrafter"/>
</dbReference>
<evidence type="ECO:0000313" key="12">
    <source>
        <dbReference type="EMBL" id="JAG02826.1"/>
    </source>
</evidence>
<keyword evidence="6" id="KW-0732">Signal</keyword>
<dbReference type="PROSITE" id="PS00132">
    <property type="entry name" value="CARBOXYPEPT_ZN_1"/>
    <property type="match status" value="1"/>
</dbReference>
<keyword evidence="5" id="KW-0479">Metal-binding</keyword>
<evidence type="ECO:0000256" key="3">
    <source>
        <dbReference type="ARBA" id="ARBA00022645"/>
    </source>
</evidence>
<proteinExistence type="inferred from homology"/>
<dbReference type="AlphaFoldDB" id="A0A0A9W5Z1"/>
<dbReference type="SMART" id="SM00631">
    <property type="entry name" value="Zn_pept"/>
    <property type="match status" value="1"/>
</dbReference>
<keyword evidence="4" id="KW-0645">Protease</keyword>
<dbReference type="EMBL" id="GBHO01040778">
    <property type="protein sequence ID" value="JAG02826.1"/>
    <property type="molecule type" value="Transcribed_RNA"/>
</dbReference>
<evidence type="ECO:0000256" key="10">
    <source>
        <dbReference type="PROSITE-ProRule" id="PRU01379"/>
    </source>
</evidence>
<dbReference type="CDD" id="cd03860">
    <property type="entry name" value="M14_CP_A-B_like"/>
    <property type="match status" value="1"/>
</dbReference>
<protein>
    <submittedName>
        <fullName evidence="12">Carboxypeptidase B</fullName>
    </submittedName>
</protein>
<dbReference type="GO" id="GO:0004181">
    <property type="term" value="F:metallocarboxypeptidase activity"/>
    <property type="evidence" value="ECO:0007669"/>
    <property type="project" value="InterPro"/>
</dbReference>
<dbReference type="PANTHER" id="PTHR11705">
    <property type="entry name" value="PROTEASE FAMILY M14 CARBOXYPEPTIDASE A,B"/>
    <property type="match status" value="1"/>
</dbReference>
<evidence type="ECO:0000256" key="7">
    <source>
        <dbReference type="ARBA" id="ARBA00022801"/>
    </source>
</evidence>
<evidence type="ECO:0000256" key="6">
    <source>
        <dbReference type="ARBA" id="ARBA00022729"/>
    </source>
</evidence>
<dbReference type="Pfam" id="PF00246">
    <property type="entry name" value="Peptidase_M14"/>
    <property type="match status" value="1"/>
</dbReference>